<accession>A0ABZ0LU23</accession>
<organism evidence="2 3">
    <name type="scientific">Streptomyces solicathayae</name>
    <dbReference type="NCBI Taxonomy" id="3081768"/>
    <lineage>
        <taxon>Bacteria</taxon>
        <taxon>Bacillati</taxon>
        <taxon>Actinomycetota</taxon>
        <taxon>Actinomycetes</taxon>
        <taxon>Kitasatosporales</taxon>
        <taxon>Streptomycetaceae</taxon>
        <taxon>Streptomyces</taxon>
    </lineage>
</organism>
<proteinExistence type="predicted"/>
<reference evidence="2 3" key="1">
    <citation type="submission" date="2023-10" db="EMBL/GenBank/DDBJ databases">
        <title>The genome sequence of Streptomyces sp. HUAS YS2.</title>
        <authorList>
            <person name="Mo P."/>
        </authorList>
    </citation>
    <scope>NUCLEOTIDE SEQUENCE [LARGE SCALE GENOMIC DNA]</scope>
    <source>
        <strain evidence="2 3">HUAS YS2</strain>
    </source>
</reference>
<evidence type="ECO:0000313" key="2">
    <source>
        <dbReference type="EMBL" id="WOX23006.1"/>
    </source>
</evidence>
<feature type="chain" id="PRO_5047431527" evidence="1">
    <location>
        <begin position="23"/>
        <end position="137"/>
    </location>
</feature>
<keyword evidence="3" id="KW-1185">Reference proteome</keyword>
<name>A0ABZ0LU23_9ACTN</name>
<sequence>MLPIRKALAASVLSIVPLAVSAAPAVADPQLSFVVTPPSYVNSEGQVLLKTEVTCTAGAEGSASAYAQQTRMGILSAGSSFSSIECTGAPQTIWFTITAFSGPGFAPGPAGAQLSANACDAFGCAFLDERTTIRLRR</sequence>
<protein>
    <submittedName>
        <fullName evidence="2">Uncharacterized protein</fullName>
    </submittedName>
</protein>
<dbReference type="EMBL" id="CP137573">
    <property type="protein sequence ID" value="WOX23006.1"/>
    <property type="molecule type" value="Genomic_DNA"/>
</dbReference>
<dbReference type="RefSeq" id="WP_318104461.1">
    <property type="nucleotide sequence ID" value="NZ_CP137573.1"/>
</dbReference>
<evidence type="ECO:0000256" key="1">
    <source>
        <dbReference type="SAM" id="SignalP"/>
    </source>
</evidence>
<gene>
    <name evidence="2" type="ORF">R2D22_17005</name>
</gene>
<dbReference type="Proteomes" id="UP001301731">
    <property type="component" value="Chromosome"/>
</dbReference>
<feature type="signal peptide" evidence="1">
    <location>
        <begin position="1"/>
        <end position="22"/>
    </location>
</feature>
<evidence type="ECO:0000313" key="3">
    <source>
        <dbReference type="Proteomes" id="UP001301731"/>
    </source>
</evidence>
<keyword evidence="1" id="KW-0732">Signal</keyword>